<protein>
    <submittedName>
        <fullName evidence="1">Winged helix-turn-helix domain-containing protein</fullName>
    </submittedName>
</protein>
<sequence length="396" mass="45376">MPIRTRITLAQARRIALAAQGLHEGRPAAASRRHLSRALQRSHLLQIDSVNVLVRAHYMPLFSRLGAYDRGLLETIAYHRRRRETFEYWGHEASLIRLDLQPLFRWRMARAARGEGIYGGLARFGREKRAFIEEVRREIALRGPIGAGELSIGGKGQGSWWGWSDGKRALEWLFWAGEVTTAARRGFERLYDLPERVLPPEILNAPTPSAEEAQRELLRLSIRALGIASERCLRDYFRLEPQDAKARIPELVEAGDLIPVTVEGWGPVYLDPQAKIPRRVEARALVSPFDPIVWERTRTERLFDFRYRIEIYTPAEKREFGYYCLPFVLGERIVARTDLKADRAAGNLIVHSIHPEAGVTPEEIAPALGDELRLMTEWLNLGSITAPKEWRRRLQV</sequence>
<dbReference type="Proteomes" id="UP000818323">
    <property type="component" value="Unassembled WGS sequence"/>
</dbReference>
<dbReference type="Pfam" id="PF06224">
    <property type="entry name" value="AlkZ-like"/>
    <property type="match status" value="1"/>
</dbReference>
<evidence type="ECO:0000313" key="2">
    <source>
        <dbReference type="Proteomes" id="UP000818323"/>
    </source>
</evidence>
<gene>
    <name evidence="1" type="ORF">GR303_05225</name>
</gene>
<comment type="caution">
    <text evidence="1">The sequence shown here is derived from an EMBL/GenBank/DDBJ whole genome shotgun (WGS) entry which is preliminary data.</text>
</comment>
<dbReference type="PANTHER" id="PTHR30528">
    <property type="entry name" value="CYTOPLASMIC PROTEIN"/>
    <property type="match status" value="1"/>
</dbReference>
<reference evidence="1 2" key="1">
    <citation type="submission" date="2020-01" db="EMBL/GenBank/DDBJ databases">
        <title>Microvirga sp. nov., an arsenate reduction bacterium isolated from Tibet hotspring sediments.</title>
        <authorList>
            <person name="Yuan C.-G."/>
        </authorList>
    </citation>
    <scope>NUCLEOTIDE SEQUENCE [LARGE SCALE GENOMIC DNA]</scope>
    <source>
        <strain evidence="1 2">SYSU G3D203</strain>
    </source>
</reference>
<dbReference type="PANTHER" id="PTHR30528:SF0">
    <property type="entry name" value="CYTOPLASMIC PROTEIN"/>
    <property type="match status" value="1"/>
</dbReference>
<dbReference type="InterPro" id="IPR009351">
    <property type="entry name" value="AlkZ-like"/>
</dbReference>
<name>A0ABW9YW77_9HYPH</name>
<accession>A0ABW9YW77</accession>
<organism evidence="1 2">
    <name type="scientific">Microvirga arsenatis</name>
    <dbReference type="NCBI Taxonomy" id="2692265"/>
    <lineage>
        <taxon>Bacteria</taxon>
        <taxon>Pseudomonadati</taxon>
        <taxon>Pseudomonadota</taxon>
        <taxon>Alphaproteobacteria</taxon>
        <taxon>Hyphomicrobiales</taxon>
        <taxon>Methylobacteriaceae</taxon>
        <taxon>Microvirga</taxon>
    </lineage>
</organism>
<proteinExistence type="predicted"/>
<dbReference type="EMBL" id="JAAAXJ010000002">
    <property type="protein sequence ID" value="NBJ23755.1"/>
    <property type="molecule type" value="Genomic_DNA"/>
</dbReference>
<keyword evidence="2" id="KW-1185">Reference proteome</keyword>
<evidence type="ECO:0000313" key="1">
    <source>
        <dbReference type="EMBL" id="NBJ23755.1"/>
    </source>
</evidence>